<reference evidence="2 3" key="1">
    <citation type="submission" date="2019-04" db="EMBL/GenBank/DDBJ databases">
        <title>Phreatobacter aquaticus sp. nov.</title>
        <authorList>
            <person name="Choi A."/>
            <person name="Baek K."/>
        </authorList>
    </citation>
    <scope>NUCLEOTIDE SEQUENCE [LARGE SCALE GENOMIC DNA]</scope>
    <source>
        <strain evidence="2 3">NMCR1094</strain>
    </source>
</reference>
<evidence type="ECO:0000313" key="3">
    <source>
        <dbReference type="Proteomes" id="UP000298588"/>
    </source>
</evidence>
<dbReference type="Proteomes" id="UP000298588">
    <property type="component" value="Chromosome"/>
</dbReference>
<evidence type="ECO:0000256" key="1">
    <source>
        <dbReference type="SAM" id="Phobius"/>
    </source>
</evidence>
<keyword evidence="1" id="KW-0812">Transmembrane</keyword>
<accession>A0A4D7QFM5</accession>
<protein>
    <recommendedName>
        <fullName evidence="4">ATP synthase protein I</fullName>
    </recommendedName>
</protein>
<feature type="transmembrane region" description="Helical" evidence="1">
    <location>
        <begin position="123"/>
        <end position="144"/>
    </location>
</feature>
<evidence type="ECO:0008006" key="4">
    <source>
        <dbReference type="Google" id="ProtNLM"/>
    </source>
</evidence>
<gene>
    <name evidence="2" type="ORF">E8L99_06600</name>
</gene>
<dbReference type="Pfam" id="PF09527">
    <property type="entry name" value="ATPase_gene1"/>
    <property type="match status" value="1"/>
</dbReference>
<feature type="transmembrane region" description="Helical" evidence="1">
    <location>
        <begin position="99"/>
        <end position="117"/>
    </location>
</feature>
<dbReference type="RefSeq" id="WP_137098795.1">
    <property type="nucleotide sequence ID" value="NZ_CP039865.1"/>
</dbReference>
<organism evidence="2 3">
    <name type="scientific">Phreatobacter aquaticus</name>
    <dbReference type="NCBI Taxonomy" id="2570229"/>
    <lineage>
        <taxon>Bacteria</taxon>
        <taxon>Pseudomonadati</taxon>
        <taxon>Pseudomonadota</taxon>
        <taxon>Alphaproteobacteria</taxon>
        <taxon>Hyphomicrobiales</taxon>
        <taxon>Phreatobacteraceae</taxon>
        <taxon>Phreatobacter</taxon>
    </lineage>
</organism>
<evidence type="ECO:0000313" key="2">
    <source>
        <dbReference type="EMBL" id="QCK85461.1"/>
    </source>
</evidence>
<dbReference type="InterPro" id="IPR032820">
    <property type="entry name" value="ATPase_put"/>
</dbReference>
<dbReference type="EMBL" id="CP039865">
    <property type="protein sequence ID" value="QCK85461.1"/>
    <property type="molecule type" value="Genomic_DNA"/>
</dbReference>
<keyword evidence="1" id="KW-0472">Membrane</keyword>
<name>A0A4D7QFM5_9HYPH</name>
<keyword evidence="3" id="KW-1185">Reference proteome</keyword>
<sequence length="154" mass="16679">MTRFPRLTIGVPGFRGRQTGILPLFHACDRAGQRGWIMVAGGRDEGGANGRPPDEADLDARRRALESKLEAIERQRSSGTASGDRTAAEPSGMVKLFRFSADFVSGVIAGALIGWVLDRFAGTRPWGFIIFLLLGFATGIYNLVKSAQRAQRDG</sequence>
<keyword evidence="1" id="KW-1133">Transmembrane helix</keyword>
<proteinExistence type="predicted"/>
<dbReference type="OrthoDB" id="15401at2"/>
<dbReference type="KEGG" id="paqt:E8L99_06600"/>
<dbReference type="AlphaFoldDB" id="A0A4D7QFM5"/>